<dbReference type="SUPFAM" id="SSF52540">
    <property type="entry name" value="P-loop containing nucleoside triphosphate hydrolases"/>
    <property type="match status" value="1"/>
</dbReference>
<dbReference type="GO" id="GO:0004674">
    <property type="term" value="F:protein serine/threonine kinase activity"/>
    <property type="evidence" value="ECO:0007669"/>
    <property type="project" value="UniProtKB-KW"/>
</dbReference>
<dbReference type="Proteomes" id="UP000036403">
    <property type="component" value="Unassembled WGS sequence"/>
</dbReference>
<comment type="similarity">
    <text evidence="3">In the C-terminal section; belongs to the TRAFAC class myosin-kinesin ATPase superfamily. Myosin family.</text>
</comment>
<dbReference type="SMART" id="SM00220">
    <property type="entry name" value="S_TKc"/>
    <property type="match status" value="1"/>
</dbReference>
<keyword evidence="13 21" id="KW-0518">Myosin</keyword>
<dbReference type="FunFam" id="1.20.58.530:FF:000010">
    <property type="entry name" value="Myosin IIIA"/>
    <property type="match status" value="1"/>
</dbReference>
<accession>A0A0J7L0R9</accession>
<keyword evidence="17" id="KW-0966">Cell projection</keyword>
<gene>
    <name evidence="26" type="ORF">RF55_3316</name>
</gene>
<dbReference type="InterPro" id="IPR036083">
    <property type="entry name" value="MYSc_Myo3"/>
</dbReference>
<dbReference type="InterPro" id="IPR017441">
    <property type="entry name" value="Protein_kinase_ATP_BS"/>
</dbReference>
<dbReference type="PROSITE" id="PS50096">
    <property type="entry name" value="IQ"/>
    <property type="match status" value="2"/>
</dbReference>
<dbReference type="Gene3D" id="1.10.510.10">
    <property type="entry name" value="Transferase(Phosphotransferase) domain 1"/>
    <property type="match status" value="1"/>
</dbReference>
<dbReference type="PROSITE" id="PS50011">
    <property type="entry name" value="PROTEIN_KINASE_DOM"/>
    <property type="match status" value="1"/>
</dbReference>
<feature type="domain" description="Myosin motor" evidence="25">
    <location>
        <begin position="348"/>
        <end position="1011"/>
    </location>
</feature>
<dbReference type="STRING" id="67767.A0A0J7L0R9"/>
<evidence type="ECO:0000256" key="1">
    <source>
        <dbReference type="ARBA" id="ARBA00004245"/>
    </source>
</evidence>
<evidence type="ECO:0000256" key="7">
    <source>
        <dbReference type="ARBA" id="ARBA00022606"/>
    </source>
</evidence>
<evidence type="ECO:0000256" key="4">
    <source>
        <dbReference type="ARBA" id="ARBA00012513"/>
    </source>
</evidence>
<dbReference type="GO" id="GO:0000146">
    <property type="term" value="F:microfilament motor activity"/>
    <property type="evidence" value="ECO:0007669"/>
    <property type="project" value="TreeGrafter"/>
</dbReference>
<dbReference type="Gene3D" id="1.20.58.530">
    <property type="match status" value="1"/>
</dbReference>
<evidence type="ECO:0000256" key="23">
    <source>
        <dbReference type="SAM" id="MobiDB-lite"/>
    </source>
</evidence>
<dbReference type="Pfam" id="PF00612">
    <property type="entry name" value="IQ"/>
    <property type="match status" value="2"/>
</dbReference>
<dbReference type="CDD" id="cd06608">
    <property type="entry name" value="STKc_myosinIII_N_like"/>
    <property type="match status" value="1"/>
</dbReference>
<dbReference type="EMBL" id="LBMM01001389">
    <property type="protein sequence ID" value="KMQ96397.1"/>
    <property type="molecule type" value="Genomic_DNA"/>
</dbReference>
<comment type="catalytic activity">
    <reaction evidence="20">
        <text>L-seryl-[protein] + ATP = O-phospho-L-seryl-[protein] + ADP + H(+)</text>
        <dbReference type="Rhea" id="RHEA:17989"/>
        <dbReference type="Rhea" id="RHEA-COMP:9863"/>
        <dbReference type="Rhea" id="RHEA-COMP:11604"/>
        <dbReference type="ChEBI" id="CHEBI:15378"/>
        <dbReference type="ChEBI" id="CHEBI:29999"/>
        <dbReference type="ChEBI" id="CHEBI:30616"/>
        <dbReference type="ChEBI" id="CHEBI:83421"/>
        <dbReference type="ChEBI" id="CHEBI:456216"/>
        <dbReference type="EC" id="2.7.11.1"/>
    </reaction>
</comment>
<keyword evidence="6" id="KW-0723">Serine/threonine-protein kinase</keyword>
<keyword evidence="12 21" id="KW-0067">ATP-binding</keyword>
<feature type="compositionally biased region" description="Polar residues" evidence="23">
    <location>
        <begin position="1366"/>
        <end position="1375"/>
    </location>
</feature>
<organism evidence="26 27">
    <name type="scientific">Lasius niger</name>
    <name type="common">Black garden ant</name>
    <dbReference type="NCBI Taxonomy" id="67767"/>
    <lineage>
        <taxon>Eukaryota</taxon>
        <taxon>Metazoa</taxon>
        <taxon>Ecdysozoa</taxon>
        <taxon>Arthropoda</taxon>
        <taxon>Hexapoda</taxon>
        <taxon>Insecta</taxon>
        <taxon>Pterygota</taxon>
        <taxon>Neoptera</taxon>
        <taxon>Endopterygota</taxon>
        <taxon>Hymenoptera</taxon>
        <taxon>Apocrita</taxon>
        <taxon>Aculeata</taxon>
        <taxon>Formicoidea</taxon>
        <taxon>Formicidae</taxon>
        <taxon>Formicinae</taxon>
        <taxon>Lasius</taxon>
        <taxon>Lasius</taxon>
    </lineage>
</organism>
<dbReference type="InterPro" id="IPR027417">
    <property type="entry name" value="P-loop_NTPase"/>
</dbReference>
<dbReference type="InterPro" id="IPR036961">
    <property type="entry name" value="Kinesin_motor_dom_sf"/>
</dbReference>
<evidence type="ECO:0000256" key="2">
    <source>
        <dbReference type="ARBA" id="ARBA00004316"/>
    </source>
</evidence>
<evidence type="ECO:0000256" key="12">
    <source>
        <dbReference type="ARBA" id="ARBA00022840"/>
    </source>
</evidence>
<dbReference type="EC" id="2.7.11.1" evidence="4"/>
<dbReference type="CDD" id="cd23767">
    <property type="entry name" value="IQCD"/>
    <property type="match status" value="1"/>
</dbReference>
<keyword evidence="14 21" id="KW-0505">Motor protein</keyword>
<evidence type="ECO:0000313" key="27">
    <source>
        <dbReference type="Proteomes" id="UP000036403"/>
    </source>
</evidence>
<evidence type="ECO:0000256" key="9">
    <source>
        <dbReference type="ARBA" id="ARBA00022737"/>
    </source>
</evidence>
<comment type="subcellular location">
    <subcellularLocation>
        <location evidence="2">Cell projection</location>
    </subcellularLocation>
    <subcellularLocation>
        <location evidence="1">Cytoplasm</location>
        <location evidence="1">Cytoskeleton</location>
    </subcellularLocation>
</comment>
<dbReference type="Gene3D" id="1.20.120.720">
    <property type="entry name" value="Myosin VI head, motor domain, U50 subdomain"/>
    <property type="match status" value="1"/>
</dbReference>
<name>A0A0J7L0R9_LASNI</name>
<comment type="caution">
    <text evidence="26">The sequence shown here is derived from an EMBL/GenBank/DDBJ whole genome shotgun (WGS) entry which is preliminary data.</text>
</comment>
<keyword evidence="8" id="KW-0808">Transferase</keyword>
<evidence type="ECO:0000256" key="20">
    <source>
        <dbReference type="ARBA" id="ARBA00048679"/>
    </source>
</evidence>
<dbReference type="Gene3D" id="1.20.5.4820">
    <property type="match status" value="1"/>
</dbReference>
<feature type="compositionally biased region" description="Basic and acidic residues" evidence="23">
    <location>
        <begin position="1309"/>
        <end position="1320"/>
    </location>
</feature>
<dbReference type="SMART" id="SM00242">
    <property type="entry name" value="MYSc"/>
    <property type="match status" value="1"/>
</dbReference>
<dbReference type="Gene3D" id="3.40.850.10">
    <property type="entry name" value="Kinesin motor domain"/>
    <property type="match status" value="2"/>
</dbReference>
<evidence type="ECO:0000256" key="18">
    <source>
        <dbReference type="ARBA" id="ARBA00023305"/>
    </source>
</evidence>
<keyword evidence="10 21" id="KW-0547">Nucleotide-binding</keyword>
<dbReference type="PaxDb" id="67767-A0A0J7L0R9"/>
<dbReference type="GO" id="GO:0016459">
    <property type="term" value="C:myosin complex"/>
    <property type="evidence" value="ECO:0007669"/>
    <property type="project" value="UniProtKB-KW"/>
</dbReference>
<dbReference type="PANTHER" id="PTHR46256:SF3">
    <property type="entry name" value="MYOSIN MOTOR DOMAIN-CONTAINING PROTEIN"/>
    <property type="match status" value="1"/>
</dbReference>
<comment type="catalytic activity">
    <reaction evidence="19">
        <text>L-threonyl-[protein] + ATP = O-phospho-L-threonyl-[protein] + ADP + H(+)</text>
        <dbReference type="Rhea" id="RHEA:46608"/>
        <dbReference type="Rhea" id="RHEA-COMP:11060"/>
        <dbReference type="Rhea" id="RHEA-COMP:11605"/>
        <dbReference type="ChEBI" id="CHEBI:15378"/>
        <dbReference type="ChEBI" id="CHEBI:30013"/>
        <dbReference type="ChEBI" id="CHEBI:30616"/>
        <dbReference type="ChEBI" id="CHEBI:61977"/>
        <dbReference type="ChEBI" id="CHEBI:456216"/>
        <dbReference type="EC" id="2.7.11.1"/>
    </reaction>
</comment>
<reference evidence="26 27" key="1">
    <citation type="submission" date="2015-04" db="EMBL/GenBank/DDBJ databases">
        <title>Lasius niger genome sequencing.</title>
        <authorList>
            <person name="Konorov E.A."/>
            <person name="Nikitin M.A."/>
            <person name="Kirill M.V."/>
            <person name="Chang P."/>
        </authorList>
    </citation>
    <scope>NUCLEOTIDE SEQUENCE [LARGE SCALE GENOMIC DNA]</scope>
    <source>
        <tissue evidence="26">Whole</tissue>
    </source>
</reference>
<evidence type="ECO:0000259" key="25">
    <source>
        <dbReference type="PROSITE" id="PS51456"/>
    </source>
</evidence>
<feature type="binding site" evidence="22">
    <location>
        <position position="58"/>
    </location>
    <ligand>
        <name>ATP</name>
        <dbReference type="ChEBI" id="CHEBI:30616"/>
    </ligand>
</feature>
<feature type="region of interest" description="Disordered" evidence="23">
    <location>
        <begin position="1366"/>
        <end position="1419"/>
    </location>
</feature>
<keyword evidence="9" id="KW-0677">Repeat</keyword>
<keyword evidence="27" id="KW-1185">Reference proteome</keyword>
<keyword evidence="16" id="KW-0206">Cytoskeleton</keyword>
<evidence type="ECO:0000256" key="11">
    <source>
        <dbReference type="ARBA" id="ARBA00022777"/>
    </source>
</evidence>
<keyword evidence="5" id="KW-0963">Cytoplasm</keyword>
<evidence type="ECO:0000256" key="21">
    <source>
        <dbReference type="PROSITE-ProRule" id="PRU00782"/>
    </source>
</evidence>
<proteinExistence type="inferred from homology"/>
<keyword evidence="7" id="KW-0716">Sensory transduction</keyword>
<feature type="region of interest" description="Disordered" evidence="23">
    <location>
        <begin position="849"/>
        <end position="874"/>
    </location>
</feature>
<keyword evidence="18" id="KW-0844">Vision</keyword>
<evidence type="ECO:0000256" key="6">
    <source>
        <dbReference type="ARBA" id="ARBA00022527"/>
    </source>
</evidence>
<dbReference type="OrthoDB" id="6108017at2759"/>
<evidence type="ECO:0000256" key="14">
    <source>
        <dbReference type="ARBA" id="ARBA00023175"/>
    </source>
</evidence>
<keyword evidence="11" id="KW-0418">Kinase</keyword>
<evidence type="ECO:0000256" key="16">
    <source>
        <dbReference type="ARBA" id="ARBA00023212"/>
    </source>
</evidence>
<dbReference type="SUPFAM" id="SSF56112">
    <property type="entry name" value="Protein kinase-like (PK-like)"/>
    <property type="match status" value="1"/>
</dbReference>
<evidence type="ECO:0000259" key="24">
    <source>
        <dbReference type="PROSITE" id="PS50011"/>
    </source>
</evidence>
<dbReference type="Pfam" id="PF00069">
    <property type="entry name" value="Pkinase"/>
    <property type="match status" value="1"/>
</dbReference>
<feature type="region of interest" description="Disordered" evidence="23">
    <location>
        <begin position="1482"/>
        <end position="1519"/>
    </location>
</feature>
<protein>
    <recommendedName>
        <fullName evidence="4">non-specific serine/threonine protein kinase</fullName>
        <ecNumber evidence="4">2.7.11.1</ecNumber>
    </recommendedName>
</protein>
<evidence type="ECO:0000256" key="3">
    <source>
        <dbReference type="ARBA" id="ARBA00006998"/>
    </source>
</evidence>
<evidence type="ECO:0000256" key="13">
    <source>
        <dbReference type="ARBA" id="ARBA00023123"/>
    </source>
</evidence>
<feature type="compositionally biased region" description="Polar residues" evidence="23">
    <location>
        <begin position="849"/>
        <end position="861"/>
    </location>
</feature>
<evidence type="ECO:0000256" key="19">
    <source>
        <dbReference type="ARBA" id="ARBA00047899"/>
    </source>
</evidence>
<dbReference type="PROSITE" id="PS51456">
    <property type="entry name" value="MYOSIN_MOTOR"/>
    <property type="match status" value="1"/>
</dbReference>
<dbReference type="GO" id="GO:0007601">
    <property type="term" value="P:visual perception"/>
    <property type="evidence" value="ECO:0007669"/>
    <property type="project" value="UniProtKB-KW"/>
</dbReference>
<dbReference type="Pfam" id="PF00063">
    <property type="entry name" value="Myosin_head"/>
    <property type="match status" value="2"/>
</dbReference>
<feature type="region of interest" description="Actin-binding" evidence="21">
    <location>
        <begin position="889"/>
        <end position="911"/>
    </location>
</feature>
<evidence type="ECO:0000256" key="22">
    <source>
        <dbReference type="PROSITE-ProRule" id="PRU10141"/>
    </source>
</evidence>
<dbReference type="GO" id="GO:0030832">
    <property type="term" value="P:regulation of actin filament length"/>
    <property type="evidence" value="ECO:0007669"/>
    <property type="project" value="TreeGrafter"/>
</dbReference>
<evidence type="ECO:0000256" key="5">
    <source>
        <dbReference type="ARBA" id="ARBA00022490"/>
    </source>
</evidence>
<evidence type="ECO:0000256" key="10">
    <source>
        <dbReference type="ARBA" id="ARBA00022741"/>
    </source>
</evidence>
<dbReference type="GO" id="GO:0042995">
    <property type="term" value="C:cell projection"/>
    <property type="evidence" value="ECO:0007669"/>
    <property type="project" value="UniProtKB-SubCell"/>
</dbReference>
<dbReference type="GO" id="GO:0005524">
    <property type="term" value="F:ATP binding"/>
    <property type="evidence" value="ECO:0007669"/>
    <property type="project" value="UniProtKB-UniRule"/>
</dbReference>
<dbReference type="GO" id="GO:0003779">
    <property type="term" value="F:actin binding"/>
    <property type="evidence" value="ECO:0007669"/>
    <property type="project" value="UniProtKB-KW"/>
</dbReference>
<evidence type="ECO:0000256" key="17">
    <source>
        <dbReference type="ARBA" id="ARBA00023273"/>
    </source>
</evidence>
<evidence type="ECO:0000313" key="26">
    <source>
        <dbReference type="EMBL" id="KMQ96397.1"/>
    </source>
</evidence>
<dbReference type="InterPro" id="IPR011009">
    <property type="entry name" value="Kinase-like_dom_sf"/>
</dbReference>
<dbReference type="GO" id="GO:0005737">
    <property type="term" value="C:cytoplasm"/>
    <property type="evidence" value="ECO:0007669"/>
    <property type="project" value="UniProtKB-ARBA"/>
</dbReference>
<dbReference type="PROSITE" id="PS00108">
    <property type="entry name" value="PROTEIN_KINASE_ST"/>
    <property type="match status" value="1"/>
</dbReference>
<dbReference type="PROSITE" id="PS00107">
    <property type="entry name" value="PROTEIN_KINASE_ATP"/>
    <property type="match status" value="1"/>
</dbReference>
<feature type="region of interest" description="Disordered" evidence="23">
    <location>
        <begin position="1308"/>
        <end position="1343"/>
    </location>
</feature>
<keyword evidence="15 21" id="KW-0009">Actin-binding</keyword>
<feature type="binding site" evidence="21">
    <location>
        <begin position="441"/>
        <end position="448"/>
    </location>
    <ligand>
        <name>ATP</name>
        <dbReference type="ChEBI" id="CHEBI:30616"/>
    </ligand>
</feature>
<dbReference type="InterPro" id="IPR008271">
    <property type="entry name" value="Ser/Thr_kinase_AS"/>
</dbReference>
<dbReference type="InterPro" id="IPR052409">
    <property type="entry name" value="Myosin-III_kinase_activity"/>
</dbReference>
<dbReference type="PRINTS" id="PR00193">
    <property type="entry name" value="MYOSINHEAVY"/>
</dbReference>
<feature type="compositionally biased region" description="Basic and acidic residues" evidence="23">
    <location>
        <begin position="1376"/>
        <end position="1388"/>
    </location>
</feature>
<dbReference type="FunFam" id="1.10.510.10:FF:000421">
    <property type="entry name" value="Serine/threonine-protein kinase PAK 6"/>
    <property type="match status" value="1"/>
</dbReference>
<comment type="similarity">
    <text evidence="21">Belongs to the TRAFAC class myosin-kinesin ATPase superfamily. Myosin family.</text>
</comment>
<feature type="compositionally biased region" description="Polar residues" evidence="23">
    <location>
        <begin position="1509"/>
        <end position="1519"/>
    </location>
</feature>
<evidence type="ECO:0000256" key="8">
    <source>
        <dbReference type="ARBA" id="ARBA00022679"/>
    </source>
</evidence>
<dbReference type="InterPro" id="IPR001609">
    <property type="entry name" value="Myosin_head_motor_dom-like"/>
</dbReference>
<dbReference type="InterPro" id="IPR000719">
    <property type="entry name" value="Prot_kinase_dom"/>
</dbReference>
<dbReference type="Gene3D" id="1.20.5.190">
    <property type="match status" value="1"/>
</dbReference>
<evidence type="ECO:0000256" key="15">
    <source>
        <dbReference type="ARBA" id="ARBA00023203"/>
    </source>
</evidence>
<feature type="domain" description="Protein kinase" evidence="24">
    <location>
        <begin position="29"/>
        <end position="297"/>
    </location>
</feature>
<dbReference type="CDD" id="cd01379">
    <property type="entry name" value="MYSc_Myo3"/>
    <property type="match status" value="1"/>
</dbReference>
<dbReference type="InterPro" id="IPR000048">
    <property type="entry name" value="IQ_motif_EF-hand-BS"/>
</dbReference>
<dbReference type="SMART" id="SM00015">
    <property type="entry name" value="IQ"/>
    <property type="match status" value="3"/>
</dbReference>
<dbReference type="PANTHER" id="PTHR46256">
    <property type="entry name" value="AGAP011099-PA"/>
    <property type="match status" value="1"/>
</dbReference>
<sequence>MTGGGTNMAYHGLSQHVNFDVIPDPGERFRLEELIGEGTYGEVYAAYDKETGSKVAVKIMESVADNIEEIEEEYLVLRDLSLHPNIPLFHGLFLKRAKPGQEEDQLWFVMELCTGGSVTDLVQGVKKRGSRLTDDQIAYILKETVEALIFLHSNHCMHRDVKGHNILLTEEARVKLVDFGVSSHLAATLARKNTSVGTPYWMAPEVIACEQQLDSSYDSRCDVWSIGITAIELAEGDPPLSELHPMRALFQIPRNPPPSLKNPDIYSPELKDFIAECLVKDLEHRPFASELKEHPLLSNVEPIVGKIREQLREEIRRQRAEGRIHRQPEVTTKHGKLKTDRKTRPEKMYMDDLAALDMLSEEAIVDQLQHRYEQTQIYTYIGDILVAVNPFTNLGLYTGIEQKRYKGQARSDNPPHIFAVADAAYQALLHQRQNQAIVISGESGAGKTESANLLLKQLVYLSKAPNRNLEERILQINPIMEAFGNATTGINANSSRFGKYLDLTMTKGGKVTGARIAVYLLEQSRVIAQADHTSQTHIDKFQQLKMGFKVLGFHDSEVDTVYRVLAAILHLGDIEFAEVASQDNTDNKSRVIDAIPLHRVSKLLGVEQNDLLEALTSNSVMTRGETITRNNTVAEARAARDAMAKGLYGRLFDWMVNQINCLLCFSRSPNYEPLAIGLLDIFGFENFPRNSFEQLCINIANEQIQYYFNQHIFTWEQQEYMAEGIPVDLVEFSDNRPVLDMLLSKPMGLLALLDEESRFPRATNRSLIEKFHNNIKSKFYVRPKSDAVCFAIHHFAGRVVYQAEGFLEKNRNFLPPEVIQLVRQSQYDMVRFLFQCPITKTGNLYSALQENDSRKSQSNQSTKERYSSRGLASQSRAQQTVSTYFRYSLMDLLQKMVSGSPQFVRCIKPNDSRSPRFFDKDKVVKQLRYTGVLETIRIRQNGFSHRIPFNEFLKRYCFLAFGYDERVIASRDNCRLLLIRLKMDGWALGKTKVFLKYYHVEFLSKLYEEQLRKIIMVQACVRRWLAKIRFKKQKWQFAVSVVTLQRHIRGWLSRKRTGEMLAEKRAKEENATFDFMMNEAKRSAQENMDVNNREKQQVCKNIKKDDAAIIIQSYFRGYTIRKRFGYELEERFKRILNNYDNIYDGHKALLREGLKHEDAALIVQRWYKKEERIIRKKPIAKDSMHPKLRQADLIQFSQNVHMQNQEVHKNLRRNKPGIRLSDIEEPPLDYIRPEGFNMVQPILHYRTGTQPDEEDSVKYYRDLKEEMSRKRSGQILDVNIERRDRAAQRDFAVAPEQHLSNIWHKALRHPSDQRENESPKKSVNHHNFVNERHTPINGSNNNYQHPCKINNGNVVTSQIKIMNTEQLTNGLSSQNKSEKPSDRSDHKRNGYPMKNHQNNVDRKNGINRLANGKSTDQEQLQKDNFNTAANLRQLLRPTVVEKRQESSKVEYDAEDINGPYNFRQLLRPTGYLPTESLRKRKGGLVSNGVPLPKDKVPEKHVKRRAPLAPTQNRLVNGKK</sequence>